<protein>
    <submittedName>
        <fullName evidence="2">Uncharacterized protein</fullName>
    </submittedName>
</protein>
<sequence length="251" mass="26828">MWLSRDELPWSRRLLALVSITFALAAWNGVYLRSAPVFLLGMAALLLHLAHPAAQLTVRAVLGASVFVGVAHFPWHAGFHLHSHLANKSFGVVAAGCALLALGGAGLRTRPERLFAPVAFRRTLLVSLVAALVQMLLLSFVAMYDAGGGHTRRVVFDLACLAVLGLGAMGTYRLRSWAPILTWITTAALAVLVAFEAYQVRVAGKVLLHVNGVFGEMTPYWITTSATLLVVMLPLLAAIFRGSADPSAHGA</sequence>
<evidence type="ECO:0000313" key="2">
    <source>
        <dbReference type="EMBL" id="MDI1429611.1"/>
    </source>
</evidence>
<feature type="transmembrane region" description="Helical" evidence="1">
    <location>
        <begin position="154"/>
        <end position="174"/>
    </location>
</feature>
<dbReference type="RefSeq" id="WP_136970921.1">
    <property type="nucleotide sequence ID" value="NZ_JARZHI010000005.1"/>
</dbReference>
<keyword evidence="3" id="KW-1185">Reference proteome</keyword>
<name>A0ABT6NMQ2_9BACT</name>
<proteinExistence type="predicted"/>
<accession>A0ABT6NMQ2</accession>
<keyword evidence="1" id="KW-1133">Transmembrane helix</keyword>
<feature type="transmembrane region" description="Helical" evidence="1">
    <location>
        <begin position="89"/>
        <end position="107"/>
    </location>
</feature>
<reference evidence="2 3" key="1">
    <citation type="submission" date="2023-04" db="EMBL/GenBank/DDBJ databases">
        <title>The genome sequence of Polyangium sorediatum DSM14670.</title>
        <authorList>
            <person name="Zhang X."/>
        </authorList>
    </citation>
    <scope>NUCLEOTIDE SEQUENCE [LARGE SCALE GENOMIC DNA]</scope>
    <source>
        <strain evidence="2 3">DSM 14670</strain>
    </source>
</reference>
<keyword evidence="1" id="KW-0812">Transmembrane</keyword>
<feature type="transmembrane region" description="Helical" evidence="1">
    <location>
        <begin position="181"/>
        <end position="200"/>
    </location>
</feature>
<keyword evidence="1" id="KW-0472">Membrane</keyword>
<evidence type="ECO:0000313" key="3">
    <source>
        <dbReference type="Proteomes" id="UP001160301"/>
    </source>
</evidence>
<feature type="transmembrane region" description="Helical" evidence="1">
    <location>
        <begin position="119"/>
        <end position="142"/>
    </location>
</feature>
<feature type="transmembrane region" description="Helical" evidence="1">
    <location>
        <begin position="60"/>
        <end position="77"/>
    </location>
</feature>
<dbReference type="Proteomes" id="UP001160301">
    <property type="component" value="Unassembled WGS sequence"/>
</dbReference>
<organism evidence="2 3">
    <name type="scientific">Polyangium sorediatum</name>
    <dbReference type="NCBI Taxonomy" id="889274"/>
    <lineage>
        <taxon>Bacteria</taxon>
        <taxon>Pseudomonadati</taxon>
        <taxon>Myxococcota</taxon>
        <taxon>Polyangia</taxon>
        <taxon>Polyangiales</taxon>
        <taxon>Polyangiaceae</taxon>
        <taxon>Polyangium</taxon>
    </lineage>
</organism>
<comment type="caution">
    <text evidence="2">The sequence shown here is derived from an EMBL/GenBank/DDBJ whole genome shotgun (WGS) entry which is preliminary data.</text>
</comment>
<feature type="transmembrane region" description="Helical" evidence="1">
    <location>
        <begin position="220"/>
        <end position="240"/>
    </location>
</feature>
<gene>
    <name evidence="2" type="ORF">QHF89_08895</name>
</gene>
<evidence type="ECO:0000256" key="1">
    <source>
        <dbReference type="SAM" id="Phobius"/>
    </source>
</evidence>
<feature type="transmembrane region" description="Helical" evidence="1">
    <location>
        <begin position="35"/>
        <end position="53"/>
    </location>
</feature>
<dbReference type="EMBL" id="JARZHI010000005">
    <property type="protein sequence ID" value="MDI1429611.1"/>
    <property type="molecule type" value="Genomic_DNA"/>
</dbReference>